<comment type="caution">
    <text evidence="2">The sequence shown here is derived from an EMBL/GenBank/DDBJ whole genome shotgun (WGS) entry which is preliminary data.</text>
</comment>
<dbReference type="Proteomes" id="UP000789524">
    <property type="component" value="Unassembled WGS sequence"/>
</dbReference>
<protein>
    <submittedName>
        <fullName evidence="2">(African queen) hypothetical protein</fullName>
    </submittedName>
</protein>
<feature type="compositionally biased region" description="Basic and acidic residues" evidence="1">
    <location>
        <begin position="37"/>
        <end position="53"/>
    </location>
</feature>
<name>A0A8J2VZ37_9NEOP</name>
<dbReference type="OrthoDB" id="7405896at2759"/>
<sequence length="337" mass="39668">MYNLKRRRESVATVYRKTTKFLTTNTAILLKKMPNNKKNDTLPKVEEENKNETATETVDQEIDSDEDGHSGEHDLDYYLGIKQKHTFWSDPAGLEQIRKDYLIYHRGISEEEYESRYKRKVSKPSCTVQPKFKQVPFKIHKKHKKANSIREGMAESWVEKKGIFKLFGNRRDSESTSDSYSECDSNEDAKYSDIINIDCDSRDEDDILDLSDAINKITTEDRLRKIMGVRIKEVSEGRPCDNCPELCVGFTPHPWRTLKAFTRVIERDKMCLSLKQLEWAEIYRRVIKGDREEVTERKIQKFPSRERNHAVKRRNNNNYRSHINCQTCARVAEDENR</sequence>
<evidence type="ECO:0000313" key="2">
    <source>
        <dbReference type="EMBL" id="CAG9560739.1"/>
    </source>
</evidence>
<dbReference type="AlphaFoldDB" id="A0A8J2VZ37"/>
<gene>
    <name evidence="2" type="ORF">DCHRY22_LOCUS2350</name>
</gene>
<evidence type="ECO:0000256" key="1">
    <source>
        <dbReference type="SAM" id="MobiDB-lite"/>
    </source>
</evidence>
<accession>A0A8J2VZ37</accession>
<evidence type="ECO:0000313" key="3">
    <source>
        <dbReference type="Proteomes" id="UP000789524"/>
    </source>
</evidence>
<organism evidence="2 3">
    <name type="scientific">Danaus chrysippus</name>
    <name type="common">African queen</name>
    <dbReference type="NCBI Taxonomy" id="151541"/>
    <lineage>
        <taxon>Eukaryota</taxon>
        <taxon>Metazoa</taxon>
        <taxon>Ecdysozoa</taxon>
        <taxon>Arthropoda</taxon>
        <taxon>Hexapoda</taxon>
        <taxon>Insecta</taxon>
        <taxon>Pterygota</taxon>
        <taxon>Neoptera</taxon>
        <taxon>Endopterygota</taxon>
        <taxon>Lepidoptera</taxon>
        <taxon>Glossata</taxon>
        <taxon>Ditrysia</taxon>
        <taxon>Papilionoidea</taxon>
        <taxon>Nymphalidae</taxon>
        <taxon>Danainae</taxon>
        <taxon>Danaini</taxon>
        <taxon>Danaina</taxon>
        <taxon>Danaus</taxon>
        <taxon>Anosia</taxon>
    </lineage>
</organism>
<proteinExistence type="predicted"/>
<reference evidence="2" key="1">
    <citation type="submission" date="2021-09" db="EMBL/GenBank/DDBJ databases">
        <authorList>
            <person name="Martin H S."/>
        </authorList>
    </citation>
    <scope>NUCLEOTIDE SEQUENCE</scope>
</reference>
<keyword evidence="3" id="KW-1185">Reference proteome</keyword>
<dbReference type="EMBL" id="CAKASE010000045">
    <property type="protein sequence ID" value="CAG9560739.1"/>
    <property type="molecule type" value="Genomic_DNA"/>
</dbReference>
<feature type="region of interest" description="Disordered" evidence="1">
    <location>
        <begin position="35"/>
        <end position="70"/>
    </location>
</feature>